<evidence type="ECO:0000313" key="2">
    <source>
        <dbReference type="EMBL" id="KAJ7743016.1"/>
    </source>
</evidence>
<feature type="compositionally biased region" description="Low complexity" evidence="1">
    <location>
        <begin position="170"/>
        <end position="193"/>
    </location>
</feature>
<protein>
    <submittedName>
        <fullName evidence="2">Uncharacterized protein</fullName>
    </submittedName>
</protein>
<dbReference type="AlphaFoldDB" id="A0AAD7IIF7"/>
<name>A0AAD7IIF7_9AGAR</name>
<comment type="caution">
    <text evidence="2">The sequence shown here is derived from an EMBL/GenBank/DDBJ whole genome shotgun (WGS) entry which is preliminary data.</text>
</comment>
<keyword evidence="3" id="KW-1185">Reference proteome</keyword>
<organism evidence="2 3">
    <name type="scientific">Mycena maculata</name>
    <dbReference type="NCBI Taxonomy" id="230809"/>
    <lineage>
        <taxon>Eukaryota</taxon>
        <taxon>Fungi</taxon>
        <taxon>Dikarya</taxon>
        <taxon>Basidiomycota</taxon>
        <taxon>Agaricomycotina</taxon>
        <taxon>Agaricomycetes</taxon>
        <taxon>Agaricomycetidae</taxon>
        <taxon>Agaricales</taxon>
        <taxon>Marasmiineae</taxon>
        <taxon>Mycenaceae</taxon>
        <taxon>Mycena</taxon>
    </lineage>
</organism>
<proteinExistence type="predicted"/>
<accession>A0AAD7IIF7</accession>
<dbReference type="Proteomes" id="UP001215280">
    <property type="component" value="Unassembled WGS sequence"/>
</dbReference>
<evidence type="ECO:0000256" key="1">
    <source>
        <dbReference type="SAM" id="MobiDB-lite"/>
    </source>
</evidence>
<dbReference type="EMBL" id="JARJLG010000114">
    <property type="protein sequence ID" value="KAJ7743016.1"/>
    <property type="molecule type" value="Genomic_DNA"/>
</dbReference>
<gene>
    <name evidence="2" type="ORF">DFH07DRAFT_943217</name>
</gene>
<sequence length="272" mass="30034">MYWLQQIFPWTLPSPVASQSPADVLGTVTPPPTLPPTRYFHCRSQYSTVTACAIRESPNSMLRIVDYESGHISAKEFMVSVVHSWGPNNVFFRGHSEGEGYKLVEGAPGEESHKYLFTTMPTLSECQLLIQNVLLETEIDLDEYMAEGLLDDDDNMDLDHRNESDDNSDTSDTSSTSSDSSSSSSDSSGSDASMHSAISDDDEDEVYAAKMSASGELLQVILETRVLNPHKVAKASQLHLVLVEFKEGDHKTSLDCEDQVVNRLTGVNQFTD</sequence>
<feature type="region of interest" description="Disordered" evidence="1">
    <location>
        <begin position="152"/>
        <end position="200"/>
    </location>
</feature>
<evidence type="ECO:0000313" key="3">
    <source>
        <dbReference type="Proteomes" id="UP001215280"/>
    </source>
</evidence>
<reference evidence="2" key="1">
    <citation type="submission" date="2023-03" db="EMBL/GenBank/DDBJ databases">
        <title>Massive genome expansion in bonnet fungi (Mycena s.s.) driven by repeated elements and novel gene families across ecological guilds.</title>
        <authorList>
            <consortium name="Lawrence Berkeley National Laboratory"/>
            <person name="Harder C.B."/>
            <person name="Miyauchi S."/>
            <person name="Viragh M."/>
            <person name="Kuo A."/>
            <person name="Thoen E."/>
            <person name="Andreopoulos B."/>
            <person name="Lu D."/>
            <person name="Skrede I."/>
            <person name="Drula E."/>
            <person name="Henrissat B."/>
            <person name="Morin E."/>
            <person name="Kohler A."/>
            <person name="Barry K."/>
            <person name="LaButti K."/>
            <person name="Morin E."/>
            <person name="Salamov A."/>
            <person name="Lipzen A."/>
            <person name="Mereny Z."/>
            <person name="Hegedus B."/>
            <person name="Baldrian P."/>
            <person name="Stursova M."/>
            <person name="Weitz H."/>
            <person name="Taylor A."/>
            <person name="Grigoriev I.V."/>
            <person name="Nagy L.G."/>
            <person name="Martin F."/>
            <person name="Kauserud H."/>
        </authorList>
    </citation>
    <scope>NUCLEOTIDE SEQUENCE</scope>
    <source>
        <strain evidence="2">CBHHK188m</strain>
    </source>
</reference>